<dbReference type="EMBL" id="QGHB01000009">
    <property type="protein sequence ID" value="PWK84191.1"/>
    <property type="molecule type" value="Genomic_DNA"/>
</dbReference>
<dbReference type="PANTHER" id="PTHR43415:SF3">
    <property type="entry name" value="GNAT-FAMILY ACETYLTRANSFERASE"/>
    <property type="match status" value="1"/>
</dbReference>
<name>A0A316HSG4_9PSEU</name>
<comment type="caution">
    <text evidence="2">The sequence shown here is derived from an EMBL/GenBank/DDBJ whole genome shotgun (WGS) entry which is preliminary data.</text>
</comment>
<dbReference type="Proteomes" id="UP000246005">
    <property type="component" value="Unassembled WGS sequence"/>
</dbReference>
<dbReference type="Pfam" id="PF13302">
    <property type="entry name" value="Acetyltransf_3"/>
    <property type="match status" value="1"/>
</dbReference>
<proteinExistence type="predicted"/>
<evidence type="ECO:0000313" key="3">
    <source>
        <dbReference type="Proteomes" id="UP000246005"/>
    </source>
</evidence>
<dbReference type="Gene3D" id="3.40.630.30">
    <property type="match status" value="1"/>
</dbReference>
<sequence length="184" mass="21490">MHSGAPSLRFMLTGDLVRLRPVEPEDADAFYRWHNDEEVMRWLQAYFHESLASLRKRLADRRENSHEKVTFCIETLEERKLIGVVTLRDADPVNARAEVDIYIGEQEYWGGGYGTDALRTACRYGFDTMRLHSIELGVVEENTRAIRSYEKVGFQVDGRLRQSFFRDGKWHDSLLMCVLRDELT</sequence>
<dbReference type="PANTHER" id="PTHR43415">
    <property type="entry name" value="SPERMIDINE N(1)-ACETYLTRANSFERASE"/>
    <property type="match status" value="1"/>
</dbReference>
<dbReference type="AlphaFoldDB" id="A0A316HSG4"/>
<dbReference type="GO" id="GO:0016747">
    <property type="term" value="F:acyltransferase activity, transferring groups other than amino-acyl groups"/>
    <property type="evidence" value="ECO:0007669"/>
    <property type="project" value="InterPro"/>
</dbReference>
<dbReference type="PROSITE" id="PS51186">
    <property type="entry name" value="GNAT"/>
    <property type="match status" value="1"/>
</dbReference>
<accession>A0A316HSG4</accession>
<keyword evidence="2" id="KW-0808">Transferase</keyword>
<protein>
    <submittedName>
        <fullName evidence="2">RimJ/RimL family protein N-acetyltransferase</fullName>
    </submittedName>
</protein>
<dbReference type="InterPro" id="IPR016181">
    <property type="entry name" value="Acyl_CoA_acyltransferase"/>
</dbReference>
<feature type="domain" description="N-acetyltransferase" evidence="1">
    <location>
        <begin position="17"/>
        <end position="181"/>
    </location>
</feature>
<evidence type="ECO:0000259" key="1">
    <source>
        <dbReference type="PROSITE" id="PS51186"/>
    </source>
</evidence>
<reference evidence="2 3" key="1">
    <citation type="submission" date="2018-05" db="EMBL/GenBank/DDBJ databases">
        <title>Genomic Encyclopedia of Type Strains, Phase IV (KMG-IV): sequencing the most valuable type-strain genomes for metagenomic binning, comparative biology and taxonomic classification.</title>
        <authorList>
            <person name="Goeker M."/>
        </authorList>
    </citation>
    <scope>NUCLEOTIDE SEQUENCE [LARGE SCALE GENOMIC DNA]</scope>
    <source>
        <strain evidence="2 3">DSM 45480</strain>
    </source>
</reference>
<gene>
    <name evidence="2" type="ORF">C8D88_109276</name>
</gene>
<dbReference type="InterPro" id="IPR000182">
    <property type="entry name" value="GNAT_dom"/>
</dbReference>
<evidence type="ECO:0000313" key="2">
    <source>
        <dbReference type="EMBL" id="PWK84191.1"/>
    </source>
</evidence>
<dbReference type="SUPFAM" id="SSF55729">
    <property type="entry name" value="Acyl-CoA N-acyltransferases (Nat)"/>
    <property type="match status" value="1"/>
</dbReference>
<organism evidence="2 3">
    <name type="scientific">Lentzea atacamensis</name>
    <dbReference type="NCBI Taxonomy" id="531938"/>
    <lineage>
        <taxon>Bacteria</taxon>
        <taxon>Bacillati</taxon>
        <taxon>Actinomycetota</taxon>
        <taxon>Actinomycetes</taxon>
        <taxon>Pseudonocardiales</taxon>
        <taxon>Pseudonocardiaceae</taxon>
        <taxon>Lentzea</taxon>
    </lineage>
</organism>